<dbReference type="PROSITE" id="PS51257">
    <property type="entry name" value="PROKAR_LIPOPROTEIN"/>
    <property type="match status" value="1"/>
</dbReference>
<dbReference type="Proteomes" id="UP000460626">
    <property type="component" value="Unassembled WGS sequence"/>
</dbReference>
<evidence type="ECO:0000256" key="1">
    <source>
        <dbReference type="SAM" id="SignalP"/>
    </source>
</evidence>
<proteinExistence type="predicted"/>
<feature type="signal peptide" evidence="1">
    <location>
        <begin position="1"/>
        <end position="19"/>
    </location>
</feature>
<accession>A0A845A1X7</accession>
<keyword evidence="3" id="KW-1185">Reference proteome</keyword>
<gene>
    <name evidence="2" type="ORF">GRI62_07510</name>
</gene>
<evidence type="ECO:0000313" key="3">
    <source>
        <dbReference type="Proteomes" id="UP000460626"/>
    </source>
</evidence>
<dbReference type="AlphaFoldDB" id="A0A845A1X7"/>
<name>A0A845A1X7_9SPHN</name>
<dbReference type="RefSeq" id="WP_131452724.1">
    <property type="nucleotide sequence ID" value="NZ_BMJK01000001.1"/>
</dbReference>
<feature type="chain" id="PRO_5032621016" description="Aspartate-semialdehyde dehydrogenase" evidence="1">
    <location>
        <begin position="20"/>
        <end position="188"/>
    </location>
</feature>
<dbReference type="OrthoDB" id="878483at2"/>
<evidence type="ECO:0000313" key="2">
    <source>
        <dbReference type="EMBL" id="MXO93452.1"/>
    </source>
</evidence>
<sequence length="188" mass="19485">MRNLAFLALPLALAACSPAADGDAANDIDPAAEQTADSAGETAGEGVLDLQATGIIVPAQGGFEELSVPFGSMRVATEATLASILGEPTGTTEGGDDCAYPSTQYEGMTLVFEEDAFVGYMARAPYVPQLSRAEMLEDSMVEMQEGSTLGQEFIIGSPDGPMISGLFSGEGDNAIVETLWAGTNCIFR</sequence>
<protein>
    <recommendedName>
        <fullName evidence="4">Aspartate-semialdehyde dehydrogenase</fullName>
    </recommendedName>
</protein>
<comment type="caution">
    <text evidence="2">The sequence shown here is derived from an EMBL/GenBank/DDBJ whole genome shotgun (WGS) entry which is preliminary data.</text>
</comment>
<reference evidence="2 3" key="1">
    <citation type="submission" date="2019-12" db="EMBL/GenBank/DDBJ databases">
        <title>Genomic-based taxomic classification of the family Erythrobacteraceae.</title>
        <authorList>
            <person name="Xu L."/>
        </authorList>
    </citation>
    <scope>NUCLEOTIDE SEQUENCE [LARGE SCALE GENOMIC DNA]</scope>
    <source>
        <strain evidence="2 3">RC4-10-4</strain>
    </source>
</reference>
<dbReference type="EMBL" id="WTYH01000001">
    <property type="protein sequence ID" value="MXO93452.1"/>
    <property type="molecule type" value="Genomic_DNA"/>
</dbReference>
<evidence type="ECO:0008006" key="4">
    <source>
        <dbReference type="Google" id="ProtNLM"/>
    </source>
</evidence>
<keyword evidence="1" id="KW-0732">Signal</keyword>
<organism evidence="2 3">
    <name type="scientific">Aurantiacibacter arachoides</name>
    <dbReference type="NCBI Taxonomy" id="1850444"/>
    <lineage>
        <taxon>Bacteria</taxon>
        <taxon>Pseudomonadati</taxon>
        <taxon>Pseudomonadota</taxon>
        <taxon>Alphaproteobacteria</taxon>
        <taxon>Sphingomonadales</taxon>
        <taxon>Erythrobacteraceae</taxon>
        <taxon>Aurantiacibacter</taxon>
    </lineage>
</organism>